<protein>
    <submittedName>
        <fullName evidence="1">Uncharacterized protein</fullName>
    </submittedName>
</protein>
<name>A0AAW1K3C0_POPJA</name>
<keyword evidence="2" id="KW-1185">Reference proteome</keyword>
<dbReference type="EMBL" id="JASPKY010000254">
    <property type="protein sequence ID" value="KAK9713036.1"/>
    <property type="molecule type" value="Genomic_DNA"/>
</dbReference>
<gene>
    <name evidence="1" type="ORF">QE152_g24605</name>
</gene>
<comment type="caution">
    <text evidence="1">The sequence shown here is derived from an EMBL/GenBank/DDBJ whole genome shotgun (WGS) entry which is preliminary data.</text>
</comment>
<reference evidence="1 2" key="1">
    <citation type="journal article" date="2024" name="BMC Genomics">
        <title>De novo assembly and annotation of Popillia japonica's genome with initial clues to its potential as an invasive pest.</title>
        <authorList>
            <person name="Cucini C."/>
            <person name="Boschi S."/>
            <person name="Funari R."/>
            <person name="Cardaioli E."/>
            <person name="Iannotti N."/>
            <person name="Marturano G."/>
            <person name="Paoli F."/>
            <person name="Bruttini M."/>
            <person name="Carapelli A."/>
            <person name="Frati F."/>
            <person name="Nardi F."/>
        </authorList>
    </citation>
    <scope>NUCLEOTIDE SEQUENCE [LARGE SCALE GENOMIC DNA]</scope>
    <source>
        <strain evidence="1">DMR45628</strain>
    </source>
</reference>
<dbReference type="Proteomes" id="UP001458880">
    <property type="component" value="Unassembled WGS sequence"/>
</dbReference>
<organism evidence="1 2">
    <name type="scientific">Popillia japonica</name>
    <name type="common">Japanese beetle</name>
    <dbReference type="NCBI Taxonomy" id="7064"/>
    <lineage>
        <taxon>Eukaryota</taxon>
        <taxon>Metazoa</taxon>
        <taxon>Ecdysozoa</taxon>
        <taxon>Arthropoda</taxon>
        <taxon>Hexapoda</taxon>
        <taxon>Insecta</taxon>
        <taxon>Pterygota</taxon>
        <taxon>Neoptera</taxon>
        <taxon>Endopterygota</taxon>
        <taxon>Coleoptera</taxon>
        <taxon>Polyphaga</taxon>
        <taxon>Scarabaeiformia</taxon>
        <taxon>Scarabaeidae</taxon>
        <taxon>Rutelinae</taxon>
        <taxon>Popillia</taxon>
    </lineage>
</organism>
<evidence type="ECO:0000313" key="1">
    <source>
        <dbReference type="EMBL" id="KAK9713036.1"/>
    </source>
</evidence>
<accession>A0AAW1K3C0</accession>
<proteinExistence type="predicted"/>
<evidence type="ECO:0000313" key="2">
    <source>
        <dbReference type="Proteomes" id="UP001458880"/>
    </source>
</evidence>
<sequence>MKLRSVEVKAAKRGGLHDLLTLIKRSERAMHLSEVKRGWFVIIKVLSVKTAKEIRMTRSREAYSSRQWL</sequence>
<dbReference type="AlphaFoldDB" id="A0AAW1K3C0"/>